<keyword evidence="3" id="KW-1185">Reference proteome</keyword>
<dbReference type="Proteomes" id="UP000800041">
    <property type="component" value="Unassembled WGS sequence"/>
</dbReference>
<accession>A0A6G1GV40</accession>
<evidence type="ECO:0000313" key="3">
    <source>
        <dbReference type="Proteomes" id="UP000800041"/>
    </source>
</evidence>
<name>A0A6G1GV40_9PEZI</name>
<sequence>MSLLISFPVENEPRRGKRRERRTRRQYTHKFQKRRMSNHRVDRFVSIQIIYAMAHLPTIPSHATPGTICRIVPYRKRPFQPPCTPEKRLHRVPPAAYPARNPQTTWRGEREKRRGGINPEKTNPESKQIKNYKGPASHPASHPLQKRGIPNAFPRNRAVSPLFSHQMVSCTGIPDIIMFHACPRYPRTCAMSDSTKSIVH</sequence>
<evidence type="ECO:0000256" key="1">
    <source>
        <dbReference type="SAM" id="MobiDB-lite"/>
    </source>
</evidence>
<evidence type="ECO:0000313" key="2">
    <source>
        <dbReference type="EMBL" id="KAF1984608.1"/>
    </source>
</evidence>
<proteinExistence type="predicted"/>
<feature type="region of interest" description="Disordered" evidence="1">
    <location>
        <begin position="1"/>
        <end position="28"/>
    </location>
</feature>
<gene>
    <name evidence="2" type="ORF">K402DRAFT_140073</name>
</gene>
<organism evidence="2 3">
    <name type="scientific">Aulographum hederae CBS 113979</name>
    <dbReference type="NCBI Taxonomy" id="1176131"/>
    <lineage>
        <taxon>Eukaryota</taxon>
        <taxon>Fungi</taxon>
        <taxon>Dikarya</taxon>
        <taxon>Ascomycota</taxon>
        <taxon>Pezizomycotina</taxon>
        <taxon>Dothideomycetes</taxon>
        <taxon>Pleosporomycetidae</taxon>
        <taxon>Aulographales</taxon>
        <taxon>Aulographaceae</taxon>
    </lineage>
</organism>
<feature type="region of interest" description="Disordered" evidence="1">
    <location>
        <begin position="95"/>
        <end position="147"/>
    </location>
</feature>
<dbReference type="EMBL" id="ML977167">
    <property type="protein sequence ID" value="KAF1984608.1"/>
    <property type="molecule type" value="Genomic_DNA"/>
</dbReference>
<protein>
    <submittedName>
        <fullName evidence="2">Uncharacterized protein</fullName>
    </submittedName>
</protein>
<dbReference type="AlphaFoldDB" id="A0A6G1GV40"/>
<reference evidence="2" key="1">
    <citation type="journal article" date="2020" name="Stud. Mycol.">
        <title>101 Dothideomycetes genomes: a test case for predicting lifestyles and emergence of pathogens.</title>
        <authorList>
            <person name="Haridas S."/>
            <person name="Albert R."/>
            <person name="Binder M."/>
            <person name="Bloem J."/>
            <person name="Labutti K."/>
            <person name="Salamov A."/>
            <person name="Andreopoulos B."/>
            <person name="Baker S."/>
            <person name="Barry K."/>
            <person name="Bills G."/>
            <person name="Bluhm B."/>
            <person name="Cannon C."/>
            <person name="Castanera R."/>
            <person name="Culley D."/>
            <person name="Daum C."/>
            <person name="Ezra D."/>
            <person name="Gonzalez J."/>
            <person name="Henrissat B."/>
            <person name="Kuo A."/>
            <person name="Liang C."/>
            <person name="Lipzen A."/>
            <person name="Lutzoni F."/>
            <person name="Magnuson J."/>
            <person name="Mondo S."/>
            <person name="Nolan M."/>
            <person name="Ohm R."/>
            <person name="Pangilinan J."/>
            <person name="Park H.-J."/>
            <person name="Ramirez L."/>
            <person name="Alfaro M."/>
            <person name="Sun H."/>
            <person name="Tritt A."/>
            <person name="Yoshinaga Y."/>
            <person name="Zwiers L.-H."/>
            <person name="Turgeon B."/>
            <person name="Goodwin S."/>
            <person name="Spatafora J."/>
            <person name="Crous P."/>
            <person name="Grigoriev I."/>
        </authorList>
    </citation>
    <scope>NUCLEOTIDE SEQUENCE</scope>
    <source>
        <strain evidence="2">CBS 113979</strain>
    </source>
</reference>
<feature type="compositionally biased region" description="Basic residues" evidence="1">
    <location>
        <begin position="15"/>
        <end position="28"/>
    </location>
</feature>